<name>A0ABP0SKD3_9DINO</name>
<dbReference type="PROSITE" id="PS00216">
    <property type="entry name" value="SUGAR_TRANSPORT_1"/>
    <property type="match status" value="1"/>
</dbReference>
<evidence type="ECO:0000256" key="1">
    <source>
        <dbReference type="ARBA" id="ARBA00004141"/>
    </source>
</evidence>
<feature type="transmembrane region" description="Helical" evidence="6">
    <location>
        <begin position="444"/>
        <end position="463"/>
    </location>
</feature>
<evidence type="ECO:0000256" key="3">
    <source>
        <dbReference type="ARBA" id="ARBA00022989"/>
    </source>
</evidence>
<reference evidence="9 10" key="1">
    <citation type="submission" date="2024-02" db="EMBL/GenBank/DDBJ databases">
        <authorList>
            <person name="Chen Y."/>
            <person name="Shah S."/>
            <person name="Dougan E. K."/>
            <person name="Thang M."/>
            <person name="Chan C."/>
        </authorList>
    </citation>
    <scope>NUCLEOTIDE SEQUENCE [LARGE SCALE GENOMIC DNA]</scope>
</reference>
<dbReference type="InterPro" id="IPR052528">
    <property type="entry name" value="Sugar_transport-like"/>
</dbReference>
<organism evidence="9 10">
    <name type="scientific">Durusdinium trenchii</name>
    <dbReference type="NCBI Taxonomy" id="1381693"/>
    <lineage>
        <taxon>Eukaryota</taxon>
        <taxon>Sar</taxon>
        <taxon>Alveolata</taxon>
        <taxon>Dinophyceae</taxon>
        <taxon>Suessiales</taxon>
        <taxon>Symbiodiniaceae</taxon>
        <taxon>Durusdinium</taxon>
    </lineage>
</organism>
<dbReference type="EMBL" id="CAXAMM010044040">
    <property type="protein sequence ID" value="CAK9112852.1"/>
    <property type="molecule type" value="Genomic_DNA"/>
</dbReference>
<dbReference type="SUPFAM" id="SSF82615">
    <property type="entry name" value="Polo-box domain"/>
    <property type="match status" value="1"/>
</dbReference>
<feature type="region of interest" description="Disordered" evidence="5">
    <location>
        <begin position="123"/>
        <end position="151"/>
    </location>
</feature>
<gene>
    <name evidence="9" type="ORF">SCF082_LOCUS52320</name>
</gene>
<dbReference type="PANTHER" id="PTHR23526:SF2">
    <property type="entry name" value="MAJOR FACILITATOR SUPERFAMILY (MFS) PROFILE DOMAIN-CONTAINING PROTEIN"/>
    <property type="match status" value="1"/>
</dbReference>
<evidence type="ECO:0000313" key="9">
    <source>
        <dbReference type="EMBL" id="CAK9112852.1"/>
    </source>
</evidence>
<dbReference type="SUPFAM" id="SSF103473">
    <property type="entry name" value="MFS general substrate transporter"/>
    <property type="match status" value="1"/>
</dbReference>
<dbReference type="PANTHER" id="PTHR23526">
    <property type="entry name" value="INTEGRAL MEMBRANE TRANSPORT PROTEIN-RELATED"/>
    <property type="match status" value="1"/>
</dbReference>
<dbReference type="InterPro" id="IPR033695">
    <property type="entry name" value="POLO_box_2"/>
</dbReference>
<evidence type="ECO:0000256" key="5">
    <source>
        <dbReference type="SAM" id="MobiDB-lite"/>
    </source>
</evidence>
<dbReference type="InterPro" id="IPR011701">
    <property type="entry name" value="MFS"/>
</dbReference>
<dbReference type="InterPro" id="IPR005829">
    <property type="entry name" value="Sugar_transporter_CS"/>
</dbReference>
<feature type="transmembrane region" description="Helical" evidence="6">
    <location>
        <begin position="379"/>
        <end position="397"/>
    </location>
</feature>
<evidence type="ECO:0000256" key="2">
    <source>
        <dbReference type="ARBA" id="ARBA00022692"/>
    </source>
</evidence>
<proteinExistence type="predicted"/>
<keyword evidence="3 6" id="KW-1133">Transmembrane helix</keyword>
<dbReference type="Pfam" id="PF00659">
    <property type="entry name" value="POLO_box"/>
    <property type="match status" value="1"/>
</dbReference>
<evidence type="ECO:0000313" key="10">
    <source>
        <dbReference type="Proteomes" id="UP001642464"/>
    </source>
</evidence>
<protein>
    <submittedName>
        <fullName evidence="9">Class C (TetA(C))</fullName>
    </submittedName>
</protein>
<keyword evidence="2 6" id="KW-0812">Transmembrane</keyword>
<feature type="transmembrane region" description="Helical" evidence="6">
    <location>
        <begin position="686"/>
        <end position="707"/>
    </location>
</feature>
<dbReference type="Pfam" id="PF07690">
    <property type="entry name" value="MFS_1"/>
    <property type="match status" value="1"/>
</dbReference>
<feature type="compositionally biased region" description="Basic and acidic residues" evidence="5">
    <location>
        <begin position="123"/>
        <end position="149"/>
    </location>
</feature>
<dbReference type="Gene3D" id="1.20.1250.20">
    <property type="entry name" value="MFS general substrate transporter like domains"/>
    <property type="match status" value="1"/>
</dbReference>
<dbReference type="InterPro" id="IPR020846">
    <property type="entry name" value="MFS_dom"/>
</dbReference>
<evidence type="ECO:0000259" key="8">
    <source>
        <dbReference type="PROSITE" id="PS50850"/>
    </source>
</evidence>
<comment type="caution">
    <text evidence="9">The sequence shown here is derived from an EMBL/GenBank/DDBJ whole genome shotgun (WGS) entry which is preliminary data.</text>
</comment>
<evidence type="ECO:0000256" key="4">
    <source>
        <dbReference type="ARBA" id="ARBA00023136"/>
    </source>
</evidence>
<feature type="transmembrane region" description="Helical" evidence="6">
    <location>
        <begin position="527"/>
        <end position="551"/>
    </location>
</feature>
<dbReference type="InterPro" id="IPR036947">
    <property type="entry name" value="POLO_box_dom_sf"/>
</dbReference>
<dbReference type="CDD" id="cd13117">
    <property type="entry name" value="POLO_box_2"/>
    <property type="match status" value="1"/>
</dbReference>
<evidence type="ECO:0000256" key="6">
    <source>
        <dbReference type="SAM" id="Phobius"/>
    </source>
</evidence>
<dbReference type="Proteomes" id="UP001642464">
    <property type="component" value="Unassembled WGS sequence"/>
</dbReference>
<keyword evidence="10" id="KW-1185">Reference proteome</keyword>
<dbReference type="Gene3D" id="3.30.1120.30">
    <property type="entry name" value="POLO box domain"/>
    <property type="match status" value="2"/>
</dbReference>
<feature type="domain" description="POLO box" evidence="7">
    <location>
        <begin position="165"/>
        <end position="245"/>
    </location>
</feature>
<dbReference type="InterPro" id="IPR000959">
    <property type="entry name" value="POLO_box_dom"/>
</dbReference>
<dbReference type="InterPro" id="IPR036259">
    <property type="entry name" value="MFS_trans_sf"/>
</dbReference>
<keyword evidence="4 6" id="KW-0472">Membrane</keyword>
<feature type="transmembrane region" description="Helical" evidence="6">
    <location>
        <begin position="634"/>
        <end position="654"/>
    </location>
</feature>
<feature type="transmembrane region" description="Helical" evidence="6">
    <location>
        <begin position="661"/>
        <end position="680"/>
    </location>
</feature>
<dbReference type="PROSITE" id="PS50078">
    <property type="entry name" value="POLO_BOX"/>
    <property type="match status" value="1"/>
</dbReference>
<comment type="subcellular location">
    <subcellularLocation>
        <location evidence="1">Membrane</location>
        <topology evidence="1">Multi-pass membrane protein</topology>
    </subcellularLocation>
</comment>
<dbReference type="PROSITE" id="PS50850">
    <property type="entry name" value="MFS"/>
    <property type="match status" value="1"/>
</dbReference>
<feature type="transmembrane region" description="Helical" evidence="6">
    <location>
        <begin position="336"/>
        <end position="358"/>
    </location>
</feature>
<accession>A0ABP0SKD3</accession>
<dbReference type="CDD" id="cd17325">
    <property type="entry name" value="MFS_MdtG_SLC18_like"/>
    <property type="match status" value="1"/>
</dbReference>
<evidence type="ECO:0000259" key="7">
    <source>
        <dbReference type="PROSITE" id="PS50078"/>
    </source>
</evidence>
<feature type="domain" description="Major facilitator superfamily (MFS) profile" evidence="8">
    <location>
        <begin position="378"/>
        <end position="791"/>
    </location>
</feature>
<feature type="transmembrane region" description="Helical" evidence="6">
    <location>
        <begin position="592"/>
        <end position="614"/>
    </location>
</feature>
<sequence length="827" mass="91475">MGRPFLLRRRTQEKPEERNTYSWEKYPEELKKKVILLRNFKSYMTADALERKDRRWASARVSAFVWGMLSACEGFPKKWLQVVQGIRLWDLEKSPTRMITAPKEALDLHGWSFGRDIQSEVRWNSEGDPRSGAERDPGIPRSPDPEKTGRGARTRWVKLGCMLPEVKKWTRNKHAIMFQLSNKIVQVIFFDKTEAVLSSKLHTVTYVDKKGQVQSYPLTSSFDVPSAELAKRLRYTKALLSGVHGDFGESAGLQTTWTSMFILPSPFHNARAEDCESELHPVVLLQSSLTLKSRNEDAAQMSMVAVASAPMASAASEILQKLSDGLVSSPPLRRSAPLLILTAFMILLLLCYGLRQCVRSSSFFQGRTDPAQRRSQMGIYGILFTQTLNALATMVVLPTLPFFAMKLGASALEVSLMNSAYNLAQMFCSPLMGALSDRFGRKRVMLLGIFTQMICNLFMTRAHTLMSLMITRMAVGVALSTGPVEMAYIMDFLNTEEELSRVLALQRVMTSAGALAGPLVARSFDRLPFNSLCGGVVVINVINLIIGLLLWEDVKEKTKTLADMDTAAAGLSETNGNSETEKSFPQSVYMMFSNHSACALLAVSFVYALGFAIGDGPEMVFFKERYGFGKDQACIFYLLTNVSTLVCSAWVPVLLTTFEPLTLCIAGSLSGALCTLLLVLGPVASWVPYAFGVSMVGLSGTMIGMGFMHLVRDHCPEEGPYETPTASGTAYRDLMGTMLGIQSSLNGAAGALAPPLGGFLYRLNMFFPFLCTSAACALTGPARGPLWPKLQSRSDRWQERTDMQPTSKALEMHHHFATFGVWHSRGR</sequence>